<evidence type="ECO:0000313" key="8">
    <source>
        <dbReference type="Proteomes" id="UP000504629"/>
    </source>
</evidence>
<dbReference type="InterPro" id="IPR055079">
    <property type="entry name" value="POP1_C"/>
</dbReference>
<dbReference type="KEGG" id="bman:114251027"/>
<keyword evidence="8" id="KW-1185">Reference proteome</keyword>
<feature type="domain" description="Pop1 N-terminal" evidence="5">
    <location>
        <begin position="25"/>
        <end position="99"/>
    </location>
</feature>
<reference evidence="9" key="1">
    <citation type="submission" date="2025-08" db="UniProtKB">
        <authorList>
            <consortium name="RefSeq"/>
        </authorList>
    </citation>
    <scope>IDENTIFICATION</scope>
    <source>
        <tissue evidence="9">Silk gland</tissue>
    </source>
</reference>
<evidence type="ECO:0000313" key="9">
    <source>
        <dbReference type="RefSeq" id="XP_028040991.1"/>
    </source>
</evidence>
<dbReference type="CTD" id="10940"/>
<keyword evidence="2" id="KW-0819">tRNA processing</keyword>
<accession>A0A6J2KF82</accession>
<dbReference type="PANTHER" id="PTHR22731:SF3">
    <property type="entry name" value="RIBONUCLEASES P_MRP PROTEIN SUBUNIT POP1"/>
    <property type="match status" value="1"/>
</dbReference>
<protein>
    <submittedName>
        <fullName evidence="9">Ribonucleases P/MRP protein subunit POP1</fullName>
    </submittedName>
</protein>
<dbReference type="Pfam" id="PF22770">
    <property type="entry name" value="POP1_C"/>
    <property type="match status" value="1"/>
</dbReference>
<feature type="region of interest" description="Disordered" evidence="4">
    <location>
        <begin position="659"/>
        <end position="681"/>
    </location>
</feature>
<dbReference type="GO" id="GO:0000172">
    <property type="term" value="C:ribonuclease MRP complex"/>
    <property type="evidence" value="ECO:0007669"/>
    <property type="project" value="InterPro"/>
</dbReference>
<evidence type="ECO:0000256" key="2">
    <source>
        <dbReference type="ARBA" id="ARBA00022694"/>
    </source>
</evidence>
<feature type="domain" description="POPLD" evidence="6">
    <location>
        <begin position="464"/>
        <end position="552"/>
    </location>
</feature>
<dbReference type="AlphaFoldDB" id="A0A6J2KF82"/>
<dbReference type="Pfam" id="PF08170">
    <property type="entry name" value="POPLD"/>
    <property type="match status" value="1"/>
</dbReference>
<dbReference type="RefSeq" id="XP_028040991.1">
    <property type="nucleotide sequence ID" value="XM_028185190.1"/>
</dbReference>
<name>A0A6J2KF82_BOMMA</name>
<evidence type="ECO:0000259" key="7">
    <source>
        <dbReference type="Pfam" id="PF22770"/>
    </source>
</evidence>
<comment type="subcellular location">
    <subcellularLocation>
        <location evidence="1">Nucleus</location>
    </subcellularLocation>
</comment>
<proteinExistence type="predicted"/>
<evidence type="ECO:0000256" key="4">
    <source>
        <dbReference type="SAM" id="MobiDB-lite"/>
    </source>
</evidence>
<dbReference type="Proteomes" id="UP000504629">
    <property type="component" value="Unplaced"/>
</dbReference>
<dbReference type="GO" id="GO:0001682">
    <property type="term" value="P:tRNA 5'-leader removal"/>
    <property type="evidence" value="ECO:0007669"/>
    <property type="project" value="InterPro"/>
</dbReference>
<organism evidence="8 9">
    <name type="scientific">Bombyx mandarina</name>
    <name type="common">Wild silk moth</name>
    <name type="synonym">Wild silkworm</name>
    <dbReference type="NCBI Taxonomy" id="7092"/>
    <lineage>
        <taxon>Eukaryota</taxon>
        <taxon>Metazoa</taxon>
        <taxon>Ecdysozoa</taxon>
        <taxon>Arthropoda</taxon>
        <taxon>Hexapoda</taxon>
        <taxon>Insecta</taxon>
        <taxon>Pterygota</taxon>
        <taxon>Neoptera</taxon>
        <taxon>Endopterygota</taxon>
        <taxon>Lepidoptera</taxon>
        <taxon>Glossata</taxon>
        <taxon>Ditrysia</taxon>
        <taxon>Bombycoidea</taxon>
        <taxon>Bombycidae</taxon>
        <taxon>Bombycinae</taxon>
        <taxon>Bombyx</taxon>
    </lineage>
</organism>
<evidence type="ECO:0000259" key="6">
    <source>
        <dbReference type="Pfam" id="PF08170"/>
    </source>
</evidence>
<dbReference type="OrthoDB" id="442863at2759"/>
<evidence type="ECO:0000259" key="5">
    <source>
        <dbReference type="Pfam" id="PF06978"/>
    </source>
</evidence>
<dbReference type="Pfam" id="PF06978">
    <property type="entry name" value="POP1_N"/>
    <property type="match status" value="2"/>
</dbReference>
<sequence length="768" mass="88796">MEAAEFDATLGGTEQLPFSANSLKFAASRSIEIAAMTESIQRTNHNKLIFQNLPVHMRRRVMSHNSKRLPIKLREAHTKQFKNNGFAVKQKRPSRKYRRRPQNLLDEYNRRQKRHKWLETHIWHAKRFHMIEKWGYRLAYAPCDKAFRACYRATSAHCLLQDISYVTPIEINGPVDTIKELFSSITSPSCGLGLCAKAYIDGKREGLIHLYQSNTYPFGYIGKLNFIWVPHKCKKTLWLFVHPSQTQEIESILTNLIYSNKNYDPEITKKRRKSSGMDENVKIKIKAGIFNRFRLTGPNSHAVLTHSLKCVESAKIKNDDWAKSYDDLNLEEKDEYWESLSTLNSPSQLPPKIIIGLIVKDPRLSRPSKRTKAIIETDTSFDSNIVLNIPSYASSSPLWDLNIHEKLKKKIMSNGEFIQHLTKTKIVPGDINENDPVLQSIPIILIQRPGSQDSDYKKIGYGSGWDIIVPAGYGLPFWLTFKMFGGRSGGLRETENLAFEMGECYFPPDSAAGKLEEKRIENELKEKYFRLPPSKRVNYIKLGINSPFICPWDLLLKDWCEEHIYDFFVLRDRQLLNQIQDSIDRKKLMPEIENSNSCLIPVYLTLKSRGNLKRHALICLPEVTDASNIKTLFEPHHEDPNEKHRKQKRKEHLKELKKSRKNRVKLKKQGHASNVTKRTNEPSEYVKNMRQLWLPSKIDSVRFIGTRQVLGYLSMGALSFSEARSCGIGYVAYNALSELLKMEQNRVLVRNVSSRKYWLANIQTVKNV</sequence>
<gene>
    <name evidence="9" type="primary">LOC114251027</name>
</gene>
<feature type="domain" description="POP1 C-terminal" evidence="7">
    <location>
        <begin position="598"/>
        <end position="765"/>
    </location>
</feature>
<dbReference type="InterPro" id="IPR009723">
    <property type="entry name" value="Pop1_N"/>
</dbReference>
<feature type="domain" description="Pop1 N-terminal" evidence="5">
    <location>
        <begin position="107"/>
        <end position="173"/>
    </location>
</feature>
<feature type="compositionally biased region" description="Basic residues" evidence="4">
    <location>
        <begin position="659"/>
        <end position="670"/>
    </location>
</feature>
<dbReference type="InterPro" id="IPR012590">
    <property type="entry name" value="POPLD_dom"/>
</dbReference>
<dbReference type="PANTHER" id="PTHR22731">
    <property type="entry name" value="RIBONUCLEASES P/MRP PROTEIN SUBUNIT POP1"/>
    <property type="match status" value="1"/>
</dbReference>
<dbReference type="InterPro" id="IPR039182">
    <property type="entry name" value="Pop1"/>
</dbReference>
<evidence type="ECO:0000256" key="3">
    <source>
        <dbReference type="ARBA" id="ARBA00023242"/>
    </source>
</evidence>
<dbReference type="GeneID" id="114251027"/>
<dbReference type="GO" id="GO:0005655">
    <property type="term" value="C:nucleolar ribonuclease P complex"/>
    <property type="evidence" value="ECO:0007669"/>
    <property type="project" value="InterPro"/>
</dbReference>
<keyword evidence="3" id="KW-0539">Nucleus</keyword>
<evidence type="ECO:0000256" key="1">
    <source>
        <dbReference type="ARBA" id="ARBA00004123"/>
    </source>
</evidence>